<feature type="compositionally biased region" description="Low complexity" evidence="1">
    <location>
        <begin position="384"/>
        <end position="396"/>
    </location>
</feature>
<reference evidence="2" key="1">
    <citation type="submission" date="2019-05" db="EMBL/GenBank/DDBJ databases">
        <title>Annotation for the trematode Paragonimus heterotremus.</title>
        <authorList>
            <person name="Choi Y.-J."/>
        </authorList>
    </citation>
    <scope>NUCLEOTIDE SEQUENCE</scope>
    <source>
        <strain evidence="2">LC</strain>
    </source>
</reference>
<evidence type="ECO:0000313" key="2">
    <source>
        <dbReference type="EMBL" id="KAF5400645.1"/>
    </source>
</evidence>
<protein>
    <submittedName>
        <fullName evidence="2">Uncharacterized protein</fullName>
    </submittedName>
</protein>
<feature type="region of interest" description="Disordered" evidence="1">
    <location>
        <begin position="191"/>
        <end position="317"/>
    </location>
</feature>
<comment type="caution">
    <text evidence="2">The sequence shown here is derived from an EMBL/GenBank/DDBJ whole genome shotgun (WGS) entry which is preliminary data.</text>
</comment>
<organism evidence="2 3">
    <name type="scientific">Paragonimus heterotremus</name>
    <dbReference type="NCBI Taxonomy" id="100268"/>
    <lineage>
        <taxon>Eukaryota</taxon>
        <taxon>Metazoa</taxon>
        <taxon>Spiralia</taxon>
        <taxon>Lophotrochozoa</taxon>
        <taxon>Platyhelminthes</taxon>
        <taxon>Trematoda</taxon>
        <taxon>Digenea</taxon>
        <taxon>Plagiorchiida</taxon>
        <taxon>Troglotremata</taxon>
        <taxon>Troglotrematidae</taxon>
        <taxon>Paragonimus</taxon>
    </lineage>
</organism>
<feature type="compositionally biased region" description="Polar residues" evidence="1">
    <location>
        <begin position="220"/>
        <end position="244"/>
    </location>
</feature>
<accession>A0A8J4WR82</accession>
<dbReference type="Proteomes" id="UP000748531">
    <property type="component" value="Unassembled WGS sequence"/>
</dbReference>
<feature type="compositionally biased region" description="Pro residues" evidence="1">
    <location>
        <begin position="298"/>
        <end position="311"/>
    </location>
</feature>
<dbReference type="OrthoDB" id="6259759at2759"/>
<feature type="non-terminal residue" evidence="2">
    <location>
        <position position="665"/>
    </location>
</feature>
<keyword evidence="3" id="KW-1185">Reference proteome</keyword>
<evidence type="ECO:0000313" key="3">
    <source>
        <dbReference type="Proteomes" id="UP000748531"/>
    </source>
</evidence>
<sequence length="665" mass="73477">CYGECITYSPPYPEVDFDTLISYQNCPGLEPFLRALLDSQAVRLFLESRARTSPDPSTDAFEAMCRSLYSYGGKQTNRKQRFAGDTSFPSTPVPLAVALKTSSPESMRESSSRTLKSRLYRSPSVNYGTEQWIRSKKIKNPGELCTWTSEQNMTHTPKNVPSSSNHWTTISQVFWSHTNTLKNLSRSKDALSLEPDSGQASGLSVDDVTTRSDSWRSKSYRTQPLSCPSRSQTTSYPVVQSDHGTTARMAPASVFENTSKHPPRPAPPNRPLTAPSPGWPSSLIGRNHHQSKSSVPLSPKPRPPRPPPPRTPASCIPVRSLSSNLQFALPTDYSHIPLSTCFISAPKLGPASGPRQPVGDTRPGSASLVQHKYQLPDFQHRVNPKSASPVVPSKPSCTPTATKMDTTPRILSVPGLSVRRRRCSRIPNGIPVVPPIPPRRPSSQLFTPSSVTPMHLVPTSQLLLRRLNTHSERSRKSALVNPPGQLVCPSYQDSKNSPHVILTATTRLARPRSETVNLPVPSQLAKTSYRTKICIPRVIDELALETRNMTGWTSTSSSQQRSISMYNVANGDCSVFGSRESGSFETKSSTVCLNQKLELRKGYSTFTQKRYFSDTVPTYRWHRAQTVCGQPSTDRFIHNATGYFAPLALPESQSQYIDELLKSTA</sequence>
<proteinExistence type="predicted"/>
<evidence type="ECO:0000256" key="1">
    <source>
        <dbReference type="SAM" id="MobiDB-lite"/>
    </source>
</evidence>
<gene>
    <name evidence="2" type="ORF">PHET_04913</name>
</gene>
<dbReference type="AlphaFoldDB" id="A0A8J4WR82"/>
<dbReference type="EMBL" id="LUCH01003025">
    <property type="protein sequence ID" value="KAF5400645.1"/>
    <property type="molecule type" value="Genomic_DNA"/>
</dbReference>
<name>A0A8J4WR82_9TREM</name>
<feature type="region of interest" description="Disordered" evidence="1">
    <location>
        <begin position="383"/>
        <end position="405"/>
    </location>
</feature>